<dbReference type="OrthoDB" id="6846267at2759"/>
<dbReference type="AlphaFoldDB" id="A0A9X0B051"/>
<proteinExistence type="predicted"/>
<evidence type="ECO:0000313" key="2">
    <source>
        <dbReference type="Proteomes" id="UP001152300"/>
    </source>
</evidence>
<comment type="caution">
    <text evidence="1">The sequence shown here is derived from an EMBL/GenBank/DDBJ whole genome shotgun (WGS) entry which is preliminary data.</text>
</comment>
<gene>
    <name evidence="1" type="ORF">OCU04_002253</name>
</gene>
<reference evidence="1" key="1">
    <citation type="submission" date="2022-11" db="EMBL/GenBank/DDBJ databases">
        <title>Genome Resource of Sclerotinia nivalis Strain SnTB1, a Plant Pathogen Isolated from American Ginseng.</title>
        <authorList>
            <person name="Fan S."/>
        </authorList>
    </citation>
    <scope>NUCLEOTIDE SEQUENCE</scope>
    <source>
        <strain evidence="1">SnTB1</strain>
    </source>
</reference>
<dbReference type="EMBL" id="JAPEIS010000001">
    <property type="protein sequence ID" value="KAJ8071949.1"/>
    <property type="molecule type" value="Genomic_DNA"/>
</dbReference>
<dbReference type="Gene3D" id="3.40.50.1820">
    <property type="entry name" value="alpha/beta hydrolase"/>
    <property type="match status" value="1"/>
</dbReference>
<keyword evidence="2" id="KW-1185">Reference proteome</keyword>
<organism evidence="1 2">
    <name type="scientific">Sclerotinia nivalis</name>
    <dbReference type="NCBI Taxonomy" id="352851"/>
    <lineage>
        <taxon>Eukaryota</taxon>
        <taxon>Fungi</taxon>
        <taxon>Dikarya</taxon>
        <taxon>Ascomycota</taxon>
        <taxon>Pezizomycotina</taxon>
        <taxon>Leotiomycetes</taxon>
        <taxon>Helotiales</taxon>
        <taxon>Sclerotiniaceae</taxon>
        <taxon>Sclerotinia</taxon>
    </lineage>
</organism>
<name>A0A9X0B051_9HELO</name>
<evidence type="ECO:0000313" key="1">
    <source>
        <dbReference type="EMBL" id="KAJ8071949.1"/>
    </source>
</evidence>
<evidence type="ECO:0008006" key="3">
    <source>
        <dbReference type="Google" id="ProtNLM"/>
    </source>
</evidence>
<dbReference type="Proteomes" id="UP001152300">
    <property type="component" value="Unassembled WGS sequence"/>
</dbReference>
<dbReference type="SUPFAM" id="SSF53474">
    <property type="entry name" value="alpha/beta-Hydrolases"/>
    <property type="match status" value="1"/>
</dbReference>
<dbReference type="InterPro" id="IPR029058">
    <property type="entry name" value="AB_hydrolase_fold"/>
</dbReference>
<sequence length="134" mass="15182">MVAEDGQFAEQILTIIEDLIFYKGTAEFTALAPKSSPELRIRQYIFKQKNPFSTAGIFEGVEVHALDLVYLHGSEDIFGKLADLGIEDKEEELRMMQEMQRAWIRFAYGEDDGDVDGRKGGGAVKVFDRMARWG</sequence>
<protein>
    <recommendedName>
        <fullName evidence="3">Carboxylesterase type B domain-containing protein</fullName>
    </recommendedName>
</protein>
<accession>A0A9X0B051</accession>